<feature type="transmembrane region" description="Helical" evidence="5">
    <location>
        <begin position="152"/>
        <end position="173"/>
    </location>
</feature>
<reference evidence="7" key="1">
    <citation type="submission" date="2022-08" db="EMBL/GenBank/DDBJ databases">
        <title>The genomic sequence of strain Paenibacillus sp. SCIV0701.</title>
        <authorList>
            <person name="Zhao H."/>
        </authorList>
    </citation>
    <scope>NUCLEOTIDE SEQUENCE</scope>
    <source>
        <strain evidence="7">SCIV0701</strain>
    </source>
</reference>
<dbReference type="GO" id="GO:0055085">
    <property type="term" value="P:transmembrane transport"/>
    <property type="evidence" value="ECO:0007669"/>
    <property type="project" value="InterPro"/>
</dbReference>
<name>A0A9X2SBD0_9BACL</name>
<keyword evidence="8" id="KW-1185">Reference proteome</keyword>
<feature type="transmembrane region" description="Helical" evidence="5">
    <location>
        <begin position="411"/>
        <end position="428"/>
    </location>
</feature>
<feature type="transmembrane region" description="Helical" evidence="5">
    <location>
        <begin position="48"/>
        <end position="66"/>
    </location>
</feature>
<sequence>MSTAETTLKRTLSTRHIVYLGLAWMTPMIYFTVYGVAYESAGGMLTQAYFLAFVAIFFTALSYGRMARTFPTSGSAYTYVGKSLHPYMGYLVGWAILLDYLFSPLIACLTFGLFLHEQFPSVPLWVWVVGLNAVLAAINILGVSVSALLSKWFVWIQMAFIAVFCFFLVRNLFAAEAEAVSSPLQPLFQTDVPIAVILAGASVICFCFLGFDSVTTMSEETVNPGRTIPRAILIIITLASILYLTPSYLTQLLHPNMTFNNADTAGMEVVRLVGGSGLSALFVTVLVFAIFTQGLSSFTTVSRLLYVFGRDAVLPKRVFGALHPKFRTPAINIVIVAAFSMLALVISLDFAVKCVSFGALTAFTFVNLSVIFKLYIKEKKRSFKDTIMYLICPLIGAGFIGWLLSLLDGQALWLGMSWLALGVVYYFFRYRIQPLFTASKNKSLSGPLAEDAPASR</sequence>
<dbReference type="AlphaFoldDB" id="A0A9X2SBD0"/>
<feature type="transmembrane region" description="Helical" evidence="5">
    <location>
        <begin position="357"/>
        <end position="375"/>
    </location>
</feature>
<feature type="transmembrane region" description="Helical" evidence="5">
    <location>
        <begin position="231"/>
        <end position="249"/>
    </location>
</feature>
<comment type="subcellular location">
    <subcellularLocation>
        <location evidence="1">Membrane</location>
        <topology evidence="1">Multi-pass membrane protein</topology>
    </subcellularLocation>
</comment>
<dbReference type="RefSeq" id="WP_257450939.1">
    <property type="nucleotide sequence ID" value="NZ_JANIPJ010000021.1"/>
</dbReference>
<dbReference type="InterPro" id="IPR004841">
    <property type="entry name" value="AA-permease/SLC12A_dom"/>
</dbReference>
<keyword evidence="2 5" id="KW-0812">Transmembrane</keyword>
<comment type="caution">
    <text evidence="7">The sequence shown here is derived from an EMBL/GenBank/DDBJ whole genome shotgun (WGS) entry which is preliminary data.</text>
</comment>
<accession>A0A9X2SBD0</accession>
<feature type="transmembrane region" description="Helical" evidence="5">
    <location>
        <begin position="124"/>
        <end position="145"/>
    </location>
</feature>
<dbReference type="GO" id="GO:0016020">
    <property type="term" value="C:membrane"/>
    <property type="evidence" value="ECO:0007669"/>
    <property type="project" value="UniProtKB-SubCell"/>
</dbReference>
<feature type="transmembrane region" description="Helical" evidence="5">
    <location>
        <begin position="193"/>
        <end position="211"/>
    </location>
</feature>
<feature type="transmembrane region" description="Helical" evidence="5">
    <location>
        <begin position="387"/>
        <end position="405"/>
    </location>
</feature>
<evidence type="ECO:0000256" key="1">
    <source>
        <dbReference type="ARBA" id="ARBA00004141"/>
    </source>
</evidence>
<evidence type="ECO:0000256" key="5">
    <source>
        <dbReference type="SAM" id="Phobius"/>
    </source>
</evidence>
<evidence type="ECO:0000256" key="4">
    <source>
        <dbReference type="ARBA" id="ARBA00023136"/>
    </source>
</evidence>
<keyword evidence="4 5" id="KW-0472">Membrane</keyword>
<feature type="transmembrane region" description="Helical" evidence="5">
    <location>
        <begin position="269"/>
        <end position="291"/>
    </location>
</feature>
<dbReference type="PIRSF" id="PIRSF006060">
    <property type="entry name" value="AA_transporter"/>
    <property type="match status" value="1"/>
</dbReference>
<feature type="transmembrane region" description="Helical" evidence="5">
    <location>
        <begin position="87"/>
        <end position="112"/>
    </location>
</feature>
<feature type="transmembrane region" description="Helical" evidence="5">
    <location>
        <begin position="17"/>
        <end position="36"/>
    </location>
</feature>
<dbReference type="Proteomes" id="UP001141950">
    <property type="component" value="Unassembled WGS sequence"/>
</dbReference>
<dbReference type="InterPro" id="IPR050367">
    <property type="entry name" value="APC_superfamily"/>
</dbReference>
<organism evidence="7 8">
    <name type="scientific">Paenibacillus soyae</name>
    <dbReference type="NCBI Taxonomy" id="2969249"/>
    <lineage>
        <taxon>Bacteria</taxon>
        <taxon>Bacillati</taxon>
        <taxon>Bacillota</taxon>
        <taxon>Bacilli</taxon>
        <taxon>Bacillales</taxon>
        <taxon>Paenibacillaceae</taxon>
        <taxon>Paenibacillus</taxon>
    </lineage>
</organism>
<protein>
    <submittedName>
        <fullName evidence="7">APC family permease</fullName>
    </submittedName>
</protein>
<feature type="domain" description="Amino acid permease/ SLC12A" evidence="6">
    <location>
        <begin position="16"/>
        <end position="386"/>
    </location>
</feature>
<gene>
    <name evidence="7" type="ORF">NQZ67_23965</name>
</gene>
<dbReference type="EMBL" id="JANIPJ010000021">
    <property type="protein sequence ID" value="MCR2806945.1"/>
    <property type="molecule type" value="Genomic_DNA"/>
</dbReference>
<evidence type="ECO:0000259" key="6">
    <source>
        <dbReference type="Pfam" id="PF00324"/>
    </source>
</evidence>
<evidence type="ECO:0000313" key="8">
    <source>
        <dbReference type="Proteomes" id="UP001141950"/>
    </source>
</evidence>
<evidence type="ECO:0000256" key="3">
    <source>
        <dbReference type="ARBA" id="ARBA00022989"/>
    </source>
</evidence>
<evidence type="ECO:0000256" key="2">
    <source>
        <dbReference type="ARBA" id="ARBA00022692"/>
    </source>
</evidence>
<dbReference type="PANTHER" id="PTHR42770">
    <property type="entry name" value="AMINO ACID TRANSPORTER-RELATED"/>
    <property type="match status" value="1"/>
</dbReference>
<keyword evidence="3 5" id="KW-1133">Transmembrane helix</keyword>
<dbReference type="PANTHER" id="PTHR42770:SF8">
    <property type="entry name" value="PUTRESCINE IMPORTER PUUP"/>
    <property type="match status" value="1"/>
</dbReference>
<evidence type="ECO:0000313" key="7">
    <source>
        <dbReference type="EMBL" id="MCR2806945.1"/>
    </source>
</evidence>
<dbReference type="Gene3D" id="1.20.1740.10">
    <property type="entry name" value="Amino acid/polyamine transporter I"/>
    <property type="match status" value="1"/>
</dbReference>
<proteinExistence type="predicted"/>
<feature type="transmembrane region" description="Helical" evidence="5">
    <location>
        <begin position="330"/>
        <end position="351"/>
    </location>
</feature>
<dbReference type="Pfam" id="PF00324">
    <property type="entry name" value="AA_permease"/>
    <property type="match status" value="1"/>
</dbReference>